<evidence type="ECO:0000256" key="9">
    <source>
        <dbReference type="ARBA" id="ARBA00022824"/>
    </source>
</evidence>
<dbReference type="EMBL" id="JARKIK010000001">
    <property type="protein sequence ID" value="KAK8754402.1"/>
    <property type="molecule type" value="Genomic_DNA"/>
</dbReference>
<keyword evidence="6 16" id="KW-0812">Transmembrane</keyword>
<dbReference type="GO" id="GO:0008429">
    <property type="term" value="F:phosphatidylethanolamine binding"/>
    <property type="evidence" value="ECO:0007669"/>
    <property type="project" value="TreeGrafter"/>
</dbReference>
<dbReference type="GO" id="GO:0031210">
    <property type="term" value="F:phosphatidylcholine binding"/>
    <property type="evidence" value="ECO:0007669"/>
    <property type="project" value="TreeGrafter"/>
</dbReference>
<dbReference type="GO" id="GO:0061817">
    <property type="term" value="P:endoplasmic reticulum-plasma membrane tethering"/>
    <property type="evidence" value="ECO:0007669"/>
    <property type="project" value="InterPro"/>
</dbReference>
<evidence type="ECO:0000256" key="5">
    <source>
        <dbReference type="ARBA" id="ARBA00022475"/>
    </source>
</evidence>
<dbReference type="CDD" id="cd08391">
    <property type="entry name" value="C2A_C2C_Synaptotagmin_like"/>
    <property type="match status" value="1"/>
</dbReference>
<dbReference type="Pfam" id="PF00168">
    <property type="entry name" value="C2"/>
    <property type="match status" value="3"/>
</dbReference>
<dbReference type="PANTHER" id="PTHR45761">
    <property type="entry name" value="EXTENDED SYNAPTOTAGMIN-LIKE PROTEIN 2, ISOFORM C"/>
    <property type="match status" value="1"/>
</dbReference>
<dbReference type="InterPro" id="IPR035892">
    <property type="entry name" value="C2_domain_sf"/>
</dbReference>
<dbReference type="InterPro" id="IPR031468">
    <property type="entry name" value="SMP_LBD"/>
</dbReference>
<dbReference type="InterPro" id="IPR037749">
    <property type="entry name" value="Ext_Synaptotagmin_C2B"/>
</dbReference>
<protein>
    <recommendedName>
        <fullName evidence="21">Extended synaptotagmin-2</fullName>
    </recommendedName>
</protein>
<evidence type="ECO:0000256" key="14">
    <source>
        <dbReference type="ARBA" id="ARBA00023136"/>
    </source>
</evidence>
<evidence type="ECO:0000256" key="7">
    <source>
        <dbReference type="ARBA" id="ARBA00022723"/>
    </source>
</evidence>
<dbReference type="InterPro" id="IPR037733">
    <property type="entry name" value="Ext_Synaptotagmin_C2A"/>
</dbReference>
<keyword evidence="12" id="KW-0445">Lipid transport</keyword>
<dbReference type="CDD" id="cd21670">
    <property type="entry name" value="SMP_ESyt"/>
    <property type="match status" value="1"/>
</dbReference>
<keyword evidence="8" id="KW-0677">Repeat</keyword>
<evidence type="ECO:0000256" key="16">
    <source>
        <dbReference type="SAM" id="Phobius"/>
    </source>
</evidence>
<dbReference type="Pfam" id="PF17047">
    <property type="entry name" value="SMP_LBD"/>
    <property type="match status" value="1"/>
</dbReference>
<dbReference type="GO" id="GO:0005789">
    <property type="term" value="C:endoplasmic reticulum membrane"/>
    <property type="evidence" value="ECO:0007669"/>
    <property type="project" value="UniProtKB-SubCell"/>
</dbReference>
<gene>
    <name evidence="19" type="ORF">OTU49_016067</name>
</gene>
<feature type="compositionally biased region" description="Basic and acidic residues" evidence="15">
    <location>
        <begin position="570"/>
        <end position="591"/>
    </location>
</feature>
<dbReference type="PROSITE" id="PS51847">
    <property type="entry name" value="SMP"/>
    <property type="match status" value="1"/>
</dbReference>
<keyword evidence="7" id="KW-0479">Metal-binding</keyword>
<evidence type="ECO:0000313" key="19">
    <source>
        <dbReference type="EMBL" id="KAK8754402.1"/>
    </source>
</evidence>
<evidence type="ECO:0000256" key="2">
    <source>
        <dbReference type="ARBA" id="ARBA00004477"/>
    </source>
</evidence>
<comment type="subcellular location">
    <subcellularLocation>
        <location evidence="1">Cell membrane</location>
        <topology evidence="1">Peripheral membrane protein</topology>
    </subcellularLocation>
    <subcellularLocation>
        <location evidence="2">Endoplasmic reticulum membrane</location>
        <topology evidence="2">Multi-pass membrane protein</topology>
    </subcellularLocation>
</comment>
<evidence type="ECO:0000256" key="4">
    <source>
        <dbReference type="ARBA" id="ARBA00022448"/>
    </source>
</evidence>
<keyword evidence="11 16" id="KW-1133">Transmembrane helix</keyword>
<evidence type="ECO:0000313" key="20">
    <source>
        <dbReference type="Proteomes" id="UP001445076"/>
    </source>
</evidence>
<evidence type="ECO:0000256" key="15">
    <source>
        <dbReference type="SAM" id="MobiDB-lite"/>
    </source>
</evidence>
<dbReference type="InterPro" id="IPR000008">
    <property type="entry name" value="C2_dom"/>
</dbReference>
<keyword evidence="4" id="KW-0813">Transport</keyword>
<dbReference type="GO" id="GO:0005544">
    <property type="term" value="F:calcium-dependent phospholipid binding"/>
    <property type="evidence" value="ECO:0007669"/>
    <property type="project" value="TreeGrafter"/>
</dbReference>
<evidence type="ECO:0000259" key="17">
    <source>
        <dbReference type="PROSITE" id="PS50004"/>
    </source>
</evidence>
<dbReference type="SUPFAM" id="SSF49562">
    <property type="entry name" value="C2 domain (Calcium/lipid-binding domain, CaLB)"/>
    <property type="match status" value="3"/>
</dbReference>
<keyword evidence="10" id="KW-0106">Calcium</keyword>
<organism evidence="19 20">
    <name type="scientific">Cherax quadricarinatus</name>
    <name type="common">Australian red claw crayfish</name>
    <dbReference type="NCBI Taxonomy" id="27406"/>
    <lineage>
        <taxon>Eukaryota</taxon>
        <taxon>Metazoa</taxon>
        <taxon>Ecdysozoa</taxon>
        <taxon>Arthropoda</taxon>
        <taxon>Crustacea</taxon>
        <taxon>Multicrustacea</taxon>
        <taxon>Malacostraca</taxon>
        <taxon>Eumalacostraca</taxon>
        <taxon>Eucarida</taxon>
        <taxon>Decapoda</taxon>
        <taxon>Pleocyemata</taxon>
        <taxon>Astacidea</taxon>
        <taxon>Parastacoidea</taxon>
        <taxon>Parastacidae</taxon>
        <taxon>Cherax</taxon>
    </lineage>
</organism>
<dbReference type="CDD" id="cd04050">
    <property type="entry name" value="C2B_Synaptotagmin-like"/>
    <property type="match status" value="1"/>
</dbReference>
<proteinExistence type="inferred from homology"/>
<evidence type="ECO:0000256" key="3">
    <source>
        <dbReference type="ARBA" id="ARBA00005867"/>
    </source>
</evidence>
<feature type="transmembrane region" description="Helical" evidence="16">
    <location>
        <begin position="34"/>
        <end position="62"/>
    </location>
</feature>
<feature type="region of interest" description="Disordered" evidence="15">
    <location>
        <begin position="570"/>
        <end position="595"/>
    </location>
</feature>
<evidence type="ECO:0008006" key="21">
    <source>
        <dbReference type="Google" id="ProtNLM"/>
    </source>
</evidence>
<evidence type="ECO:0000256" key="6">
    <source>
        <dbReference type="ARBA" id="ARBA00022692"/>
    </source>
</evidence>
<evidence type="ECO:0000259" key="18">
    <source>
        <dbReference type="PROSITE" id="PS51847"/>
    </source>
</evidence>
<evidence type="ECO:0000256" key="8">
    <source>
        <dbReference type="ARBA" id="ARBA00022737"/>
    </source>
</evidence>
<keyword evidence="14 16" id="KW-0472">Membrane</keyword>
<keyword evidence="5" id="KW-1003">Cell membrane</keyword>
<evidence type="ECO:0000256" key="10">
    <source>
        <dbReference type="ARBA" id="ARBA00022837"/>
    </source>
</evidence>
<evidence type="ECO:0000256" key="12">
    <source>
        <dbReference type="ARBA" id="ARBA00023055"/>
    </source>
</evidence>
<feature type="domain" description="C2" evidence="17">
    <location>
        <begin position="277"/>
        <end position="403"/>
    </location>
</feature>
<accession>A0AAW0YEQ5</accession>
<comment type="similarity">
    <text evidence="3">Belongs to the extended synaptotagmin family.</text>
</comment>
<dbReference type="GO" id="GO:0005886">
    <property type="term" value="C:plasma membrane"/>
    <property type="evidence" value="ECO:0007669"/>
    <property type="project" value="UniProtKB-SubCell"/>
</dbReference>
<dbReference type="Gene3D" id="2.60.40.150">
    <property type="entry name" value="C2 domain"/>
    <property type="match status" value="3"/>
</dbReference>
<dbReference type="InterPro" id="IPR051634">
    <property type="entry name" value="Extended_Synaptotagmin"/>
</dbReference>
<dbReference type="GO" id="GO:0035091">
    <property type="term" value="F:phosphatidylinositol binding"/>
    <property type="evidence" value="ECO:0007669"/>
    <property type="project" value="TreeGrafter"/>
</dbReference>
<keyword evidence="20" id="KW-1185">Reference proteome</keyword>
<dbReference type="InterPro" id="IPR039010">
    <property type="entry name" value="Synaptotagmin_SMP"/>
</dbReference>
<dbReference type="Proteomes" id="UP001445076">
    <property type="component" value="Unassembled WGS sequence"/>
</dbReference>
<evidence type="ECO:0000256" key="11">
    <source>
        <dbReference type="ARBA" id="ARBA00022989"/>
    </source>
</evidence>
<feature type="domain" description="C2" evidence="17">
    <location>
        <begin position="425"/>
        <end position="548"/>
    </location>
</feature>
<dbReference type="PROSITE" id="PS50004">
    <property type="entry name" value="C2"/>
    <property type="match status" value="3"/>
</dbReference>
<feature type="domain" description="C2" evidence="17">
    <location>
        <begin position="637"/>
        <end position="759"/>
    </location>
</feature>
<comment type="caution">
    <text evidence="19">The sequence shown here is derived from an EMBL/GenBank/DDBJ whole genome shotgun (WGS) entry which is preliminary data.</text>
</comment>
<dbReference type="GO" id="GO:0005509">
    <property type="term" value="F:calcium ion binding"/>
    <property type="evidence" value="ECO:0007669"/>
    <property type="project" value="TreeGrafter"/>
</dbReference>
<feature type="domain" description="SMP-LTD" evidence="18">
    <location>
        <begin position="106"/>
        <end position="284"/>
    </location>
</feature>
<keyword evidence="13" id="KW-0446">Lipid-binding</keyword>
<name>A0AAW0YEQ5_CHEQU</name>
<keyword evidence="9" id="KW-0256">Endoplasmic reticulum</keyword>
<dbReference type="GO" id="GO:0006869">
    <property type="term" value="P:lipid transport"/>
    <property type="evidence" value="ECO:0007669"/>
    <property type="project" value="UniProtKB-KW"/>
</dbReference>
<dbReference type="AlphaFoldDB" id="A0AAW0YEQ5"/>
<dbReference type="SMART" id="SM00239">
    <property type="entry name" value="C2"/>
    <property type="match status" value="3"/>
</dbReference>
<dbReference type="PANTHER" id="PTHR45761:SF1">
    <property type="entry name" value="EXTENDED SYNAPTOTAGMIN-LIKE PROTEIN 2, ISOFORM C"/>
    <property type="match status" value="1"/>
</dbReference>
<evidence type="ECO:0000256" key="1">
    <source>
        <dbReference type="ARBA" id="ARBA00004202"/>
    </source>
</evidence>
<evidence type="ECO:0000256" key="13">
    <source>
        <dbReference type="ARBA" id="ARBA00023121"/>
    </source>
</evidence>
<reference evidence="19 20" key="1">
    <citation type="journal article" date="2024" name="BMC Genomics">
        <title>Genome assembly of redclaw crayfish (Cherax quadricarinatus) provides insights into its immune adaptation and hypoxia tolerance.</title>
        <authorList>
            <person name="Liu Z."/>
            <person name="Zheng J."/>
            <person name="Li H."/>
            <person name="Fang K."/>
            <person name="Wang S."/>
            <person name="He J."/>
            <person name="Zhou D."/>
            <person name="Weng S."/>
            <person name="Chi M."/>
            <person name="Gu Z."/>
            <person name="He J."/>
            <person name="Li F."/>
            <person name="Wang M."/>
        </authorList>
    </citation>
    <scope>NUCLEOTIDE SEQUENCE [LARGE SCALE GENOMIC DNA]</scope>
    <source>
        <strain evidence="19">ZL_2023a</strain>
    </source>
</reference>
<sequence length="770" mass="88079">MEVEGEKAMEVAEDVGHAYGDWFKRYMRLFCRRFLEWFLVYLFGYYNVSFGWLMAPLFFLVLRDKRAKEKQTKFDIIRSIANADEKDILQEIQRFSNLPSWVTFPDMERVEWLNKIIRQLWPYAGHYVQDLCKFSIEPSMRVAFEEYKLNGFKFEKIILGDTPPRFSGVKVYDDTSRHEIIMDMDFAYAGDCKFEVSVSKFKMGIKDLQISGRMRVMMKPLVRQIPLVGGLQVFFLNNPDVDFNLIGLADVFDMPGLSDILRSIVIEQIAHMMVLPNRYPIQLVQDIDIAELKCPSPAGVLRINVIEAHNLMKKDVGIMGMGKSDPYCILRLGAQKFQTKTINNTINPKWDYYCEFLTDVIRSQELEFEVFDVDDGPAKDDFLGRANLDVHDIWKSGEVDMWVPLSDAKSGRIHVRASWLDLSDSAGSLELQLEEIRALQTTTKNPLHSAVLMVWVDSAKKLNSIPDPFVRLHVGNTQQETTVRQRTNDPVFEEGFTFLVRNPRTQELKIEVIDHKTSLVQGKIELDLNVFLKERNMEVKNEEYSLSGASGGLASLKLTLTLRILKTALKKDDGDGGPKEKGVPVKPERKASQPAVVESVEEVMSSAASPLMHMAPPTLKIEDSELRQRTNAAGIHGIGRIELTVKYGPRNNLVVVVHQITNLQVEDDGELPDPYVKLYLLPDRSKDSKRKTDVIKDSCNPKYDERFEYSIPPNELTRRTLEVNIINKKGLLFLQRSPKMGQVLLDCGLLDSDKVTQWYDIAPAMDEDDE</sequence>
<dbReference type="FunFam" id="2.60.40.150:FF:000155">
    <property type="entry name" value="extended synaptotagmin-2 isoform X1"/>
    <property type="match status" value="1"/>
</dbReference>